<evidence type="ECO:0000256" key="5">
    <source>
        <dbReference type="SAM" id="MobiDB-lite"/>
    </source>
</evidence>
<keyword evidence="3" id="KW-0540">Nuclease</keyword>
<dbReference type="PANTHER" id="PTHR46390:SF1">
    <property type="entry name" value="MANNOSE-1-PHOSPHATE GUANYLYLTRANSFERASE"/>
    <property type="match status" value="1"/>
</dbReference>
<evidence type="ECO:0000256" key="1">
    <source>
        <dbReference type="ARBA" id="ARBA00022490"/>
    </source>
</evidence>
<proteinExistence type="inferred from homology"/>
<dbReference type="InterPro" id="IPR012337">
    <property type="entry name" value="RNaseH-like_sf"/>
</dbReference>
<evidence type="ECO:0000313" key="7">
    <source>
        <dbReference type="EMBL" id="CAK9049423.1"/>
    </source>
</evidence>
<organism evidence="7 8">
    <name type="scientific">Durusdinium trenchii</name>
    <dbReference type="NCBI Taxonomy" id="1381693"/>
    <lineage>
        <taxon>Eukaryota</taxon>
        <taxon>Sar</taxon>
        <taxon>Alveolata</taxon>
        <taxon>Dinophyceae</taxon>
        <taxon>Suessiales</taxon>
        <taxon>Symbiodiniaceae</taxon>
        <taxon>Durusdinium</taxon>
    </lineage>
</organism>
<dbReference type="Gene3D" id="3.30.420.140">
    <property type="entry name" value="YqgF/RNase H-like domain"/>
    <property type="match status" value="1"/>
</dbReference>
<feature type="domain" description="YqgF/RNase H-like" evidence="6">
    <location>
        <begin position="342"/>
        <end position="450"/>
    </location>
</feature>
<dbReference type="Pfam" id="PF03652">
    <property type="entry name" value="RuvX"/>
    <property type="match status" value="1"/>
</dbReference>
<dbReference type="Gene3D" id="3.90.550.10">
    <property type="entry name" value="Spore Coat Polysaccharide Biosynthesis Protein SpsA, Chain A"/>
    <property type="match status" value="1"/>
</dbReference>
<feature type="region of interest" description="Disordered" evidence="5">
    <location>
        <begin position="486"/>
        <end position="512"/>
    </location>
</feature>
<dbReference type="InterPro" id="IPR005835">
    <property type="entry name" value="NTP_transferase_dom"/>
</dbReference>
<dbReference type="InterPro" id="IPR006641">
    <property type="entry name" value="YqgF/RNaseH-like_dom"/>
</dbReference>
<dbReference type="GO" id="GO:0016779">
    <property type="term" value="F:nucleotidyltransferase activity"/>
    <property type="evidence" value="ECO:0007669"/>
    <property type="project" value="UniProtKB-KW"/>
</dbReference>
<accession>A0ABP0MD62</accession>
<evidence type="ECO:0000256" key="4">
    <source>
        <dbReference type="ARBA" id="ARBA00022801"/>
    </source>
</evidence>
<evidence type="ECO:0000256" key="3">
    <source>
        <dbReference type="ARBA" id="ARBA00022722"/>
    </source>
</evidence>
<dbReference type="HAMAP" id="MF_00651">
    <property type="entry name" value="Nuclease_YqgF"/>
    <property type="match status" value="1"/>
</dbReference>
<sequence length="512" mass="55606">AQPKQLLRFLTEPGRSTPRSLIEVSAGRLDGLVPSEHLLVCTLERYRDDVATVLNSLSKDQILGEPVGRDTVNAVGLTAAVLASKDPQASFCVMTADHVIEPVATFQEVVKQGFELVEREPRTLVTFSIEPTHPATGYGYVRRGGAIEGTGNLGYHVEKFVEKPDKETAKHYLQEGVYGWNSGMFVWKAQTFLDCLRSFLPASHAGLMEIARAWDTSDRDAVLHRVYPELPKKSVDYAVMEPATTHAAQNAVGGAISVATLRMDVSWLDVGSWASYAATLSADPSENRVAAIADEASAIAHESSGNLVVNNEPGHTIALLGCEDMVVVHTHADVMGFGPAITRYIAVDLGDRRTGLAVGDDHTNVASPWKTLEIPIEHEDGEKLINAIEKEVAREYGSSPRLELVLGLPLHLDGRESDRSKKARVFAERLGAKIGRPVHLADERLTSKQADWAMGGSGLTHLQKKRRRDAIAAAALLQGFLDRLETQEANDADEGKNHEAHPNDDGVGEEGT</sequence>
<dbReference type="PANTHER" id="PTHR46390">
    <property type="entry name" value="MANNOSE-1-PHOSPHATE GUANYLYLTRANSFERASE"/>
    <property type="match status" value="1"/>
</dbReference>
<dbReference type="SUPFAM" id="SSF53448">
    <property type="entry name" value="Nucleotide-diphospho-sugar transferases"/>
    <property type="match status" value="1"/>
</dbReference>
<dbReference type="CDD" id="cd16964">
    <property type="entry name" value="YqgF"/>
    <property type="match status" value="1"/>
</dbReference>
<keyword evidence="8" id="KW-1185">Reference proteome</keyword>
<keyword evidence="7" id="KW-0548">Nucleotidyltransferase</keyword>
<keyword evidence="1" id="KW-0963">Cytoplasm</keyword>
<evidence type="ECO:0000259" key="6">
    <source>
        <dbReference type="SMART" id="SM00732"/>
    </source>
</evidence>
<gene>
    <name evidence="7" type="ORF">SCF082_LOCUS27399</name>
</gene>
<keyword evidence="7" id="KW-0808">Transferase</keyword>
<feature type="non-terminal residue" evidence="7">
    <location>
        <position position="1"/>
    </location>
</feature>
<evidence type="ECO:0000313" key="8">
    <source>
        <dbReference type="Proteomes" id="UP001642464"/>
    </source>
</evidence>
<keyword evidence="4" id="KW-0378">Hydrolase</keyword>
<reference evidence="7 8" key="1">
    <citation type="submission" date="2024-02" db="EMBL/GenBank/DDBJ databases">
        <authorList>
            <person name="Chen Y."/>
            <person name="Shah S."/>
            <person name="Dougan E. K."/>
            <person name="Thang M."/>
            <person name="Chan C."/>
        </authorList>
    </citation>
    <scope>NUCLEOTIDE SEQUENCE [LARGE SCALE GENOMIC DNA]</scope>
</reference>
<dbReference type="SMART" id="SM00732">
    <property type="entry name" value="YqgFc"/>
    <property type="match status" value="1"/>
</dbReference>
<dbReference type="InterPro" id="IPR051161">
    <property type="entry name" value="Mannose-6P_isomerase_type2"/>
</dbReference>
<dbReference type="InterPro" id="IPR029044">
    <property type="entry name" value="Nucleotide-diphossugar_trans"/>
</dbReference>
<dbReference type="InterPro" id="IPR005227">
    <property type="entry name" value="YqgF"/>
</dbReference>
<dbReference type="InterPro" id="IPR037027">
    <property type="entry name" value="YqgF/RNaseH-like_dom_sf"/>
</dbReference>
<dbReference type="Pfam" id="PF00483">
    <property type="entry name" value="NTP_transferase"/>
    <property type="match status" value="1"/>
</dbReference>
<name>A0ABP0MD62_9DINO</name>
<dbReference type="EMBL" id="CAXAMM010021150">
    <property type="protein sequence ID" value="CAK9049423.1"/>
    <property type="molecule type" value="Genomic_DNA"/>
</dbReference>
<dbReference type="NCBIfam" id="TIGR00250">
    <property type="entry name" value="RNAse_H_YqgF"/>
    <property type="match status" value="1"/>
</dbReference>
<protein>
    <submittedName>
        <fullName evidence="7">Mannose-1-phosphate guanylyltransferase (GDP-mannose pyrophosphorylase) (GMP) (GMPP) (ORF16)</fullName>
    </submittedName>
</protein>
<dbReference type="Proteomes" id="UP001642464">
    <property type="component" value="Unassembled WGS sequence"/>
</dbReference>
<feature type="compositionally biased region" description="Basic and acidic residues" evidence="5">
    <location>
        <begin position="493"/>
        <end position="504"/>
    </location>
</feature>
<comment type="caution">
    <text evidence="7">The sequence shown here is derived from an EMBL/GenBank/DDBJ whole genome shotgun (WGS) entry which is preliminary data.</text>
</comment>
<evidence type="ECO:0000256" key="2">
    <source>
        <dbReference type="ARBA" id="ARBA00022517"/>
    </source>
</evidence>
<dbReference type="SUPFAM" id="SSF53098">
    <property type="entry name" value="Ribonuclease H-like"/>
    <property type="match status" value="1"/>
</dbReference>
<keyword evidence="2" id="KW-0690">Ribosome biogenesis</keyword>